<dbReference type="PRINTS" id="PR00725">
    <property type="entry name" value="DADACBPTASE1"/>
</dbReference>
<evidence type="ECO:0000313" key="17">
    <source>
        <dbReference type="Proteomes" id="UP001562065"/>
    </source>
</evidence>
<keyword evidence="11" id="KW-0961">Cell wall biogenesis/degradation</keyword>
<dbReference type="GO" id="GO:0004180">
    <property type="term" value="F:carboxypeptidase activity"/>
    <property type="evidence" value="ECO:0007669"/>
    <property type="project" value="UniProtKB-KW"/>
</dbReference>
<dbReference type="Pfam" id="PF00768">
    <property type="entry name" value="Peptidase_S11"/>
    <property type="match status" value="1"/>
</dbReference>
<feature type="domain" description="Peptidase S11 D-Ala-D-Ala carboxypeptidase A C-terminal" evidence="15">
    <location>
        <begin position="274"/>
        <end position="364"/>
    </location>
</feature>
<gene>
    <name evidence="16" type="ORF">AB5I84_03870</name>
</gene>
<sequence length="383" mass="42112">MKTLRALAPLSALLAGVFSHSALANDIPSAPRVDASGYILMDAASGQIMVEHNIHEPLPPASLTKIMTDYIAAREIANDNLALDDMVTISVKAWRMGGSRMFVKEGSQVKVEDLLRGIAIQSGNDAAVAIAEHIAGSEEAFAEMMNQQANRLGMKNSFFANATGWPDERQVSSAYDMAVLGRALIQNYPENYALYKEKSFSYNGIDQTNRNLLLWRDPSVDGMKTGHTEAAGYSLVASAQRDSMRLIAVVMGAKSEQARARETQTLLNYGFRFYESYEAYDAGETLTTTRVWMGTDAKVALGLDEKLAMVIPRGSHDSLDAQMTVNDHVRAPIEQGQQLGTLVIRSGEQVLLEKPLVALTAVEEAGLFKRLWHHVLLFFHNLF</sequence>
<evidence type="ECO:0000256" key="10">
    <source>
        <dbReference type="ARBA" id="ARBA00022984"/>
    </source>
</evidence>
<dbReference type="InterPro" id="IPR012338">
    <property type="entry name" value="Beta-lactam/transpept-like"/>
</dbReference>
<dbReference type="Pfam" id="PF07943">
    <property type="entry name" value="PBP5_C"/>
    <property type="match status" value="1"/>
</dbReference>
<dbReference type="SUPFAM" id="SSF69189">
    <property type="entry name" value="Penicillin-binding protein associated domain"/>
    <property type="match status" value="1"/>
</dbReference>
<dbReference type="SUPFAM" id="SSF56601">
    <property type="entry name" value="beta-lactamase/transpeptidase-like"/>
    <property type="match status" value="1"/>
</dbReference>
<proteinExistence type="inferred from homology"/>
<evidence type="ECO:0000256" key="4">
    <source>
        <dbReference type="ARBA" id="ARBA00012448"/>
    </source>
</evidence>
<evidence type="ECO:0000256" key="1">
    <source>
        <dbReference type="ARBA" id="ARBA00003217"/>
    </source>
</evidence>
<dbReference type="EC" id="3.4.16.4" evidence="4"/>
<evidence type="ECO:0000256" key="9">
    <source>
        <dbReference type="ARBA" id="ARBA00022960"/>
    </source>
</evidence>
<comment type="caution">
    <text evidence="16">The sequence shown here is derived from an EMBL/GenBank/DDBJ whole genome shotgun (WGS) entry which is preliminary data.</text>
</comment>
<dbReference type="SMART" id="SM00936">
    <property type="entry name" value="PBP5_C"/>
    <property type="match status" value="1"/>
</dbReference>
<dbReference type="EMBL" id="JBGCUO010000001">
    <property type="protein sequence ID" value="MEY1661282.1"/>
    <property type="molecule type" value="Genomic_DNA"/>
</dbReference>
<comment type="function">
    <text evidence="1">Removes C-terminal D-alanyl residues from sugar-peptide cell wall precursors.</text>
</comment>
<keyword evidence="10" id="KW-0573">Peptidoglycan synthesis</keyword>
<comment type="similarity">
    <text evidence="3 13">Belongs to the peptidase S11 family.</text>
</comment>
<dbReference type="RefSeq" id="WP_369454536.1">
    <property type="nucleotide sequence ID" value="NZ_JBGCUO010000001.1"/>
</dbReference>
<keyword evidence="5 16" id="KW-0121">Carboxypeptidase</keyword>
<dbReference type="PANTHER" id="PTHR21581">
    <property type="entry name" value="D-ALANYL-D-ALANINE CARBOXYPEPTIDASE"/>
    <property type="match status" value="1"/>
</dbReference>
<dbReference type="InterPro" id="IPR001967">
    <property type="entry name" value="Peptidase_S11_N"/>
</dbReference>
<evidence type="ECO:0000256" key="14">
    <source>
        <dbReference type="SAM" id="SignalP"/>
    </source>
</evidence>
<dbReference type="InterPro" id="IPR015956">
    <property type="entry name" value="Peniciliin-bd_prot_C_sf"/>
</dbReference>
<dbReference type="Proteomes" id="UP001562065">
    <property type="component" value="Unassembled WGS sequence"/>
</dbReference>
<evidence type="ECO:0000256" key="5">
    <source>
        <dbReference type="ARBA" id="ARBA00022645"/>
    </source>
</evidence>
<dbReference type="Gene3D" id="2.60.410.10">
    <property type="entry name" value="D-Ala-D-Ala carboxypeptidase, C-terminal domain"/>
    <property type="match status" value="1"/>
</dbReference>
<keyword evidence="6" id="KW-0645">Protease</keyword>
<evidence type="ECO:0000259" key="15">
    <source>
        <dbReference type="SMART" id="SM00936"/>
    </source>
</evidence>
<comment type="catalytic activity">
    <reaction evidence="12">
        <text>Preferential cleavage: (Ac)2-L-Lys-D-Ala-|-D-Ala. Also transpeptidation of peptidyl-alanyl moieties that are N-acyl substituents of D-alanine.</text>
        <dbReference type="EC" id="3.4.16.4"/>
    </reaction>
</comment>
<organism evidence="16 17">
    <name type="scientific">Isoalcanivorax beigongshangi</name>
    <dbReference type="NCBI Taxonomy" id="3238810"/>
    <lineage>
        <taxon>Bacteria</taxon>
        <taxon>Pseudomonadati</taxon>
        <taxon>Pseudomonadota</taxon>
        <taxon>Gammaproteobacteria</taxon>
        <taxon>Oceanospirillales</taxon>
        <taxon>Alcanivoracaceae</taxon>
        <taxon>Isoalcanivorax</taxon>
    </lineage>
</organism>
<evidence type="ECO:0000256" key="11">
    <source>
        <dbReference type="ARBA" id="ARBA00023316"/>
    </source>
</evidence>
<keyword evidence="9" id="KW-0133">Cell shape</keyword>
<dbReference type="InterPro" id="IPR018044">
    <property type="entry name" value="Peptidase_S11"/>
</dbReference>
<dbReference type="InterPro" id="IPR012907">
    <property type="entry name" value="Peptidase_S11_C"/>
</dbReference>
<evidence type="ECO:0000256" key="8">
    <source>
        <dbReference type="ARBA" id="ARBA00022801"/>
    </source>
</evidence>
<evidence type="ECO:0000256" key="7">
    <source>
        <dbReference type="ARBA" id="ARBA00022729"/>
    </source>
</evidence>
<dbReference type="Gene3D" id="3.40.710.10">
    <property type="entry name" value="DD-peptidase/beta-lactamase superfamily"/>
    <property type="match status" value="1"/>
</dbReference>
<evidence type="ECO:0000256" key="12">
    <source>
        <dbReference type="ARBA" id="ARBA00034000"/>
    </source>
</evidence>
<evidence type="ECO:0000256" key="2">
    <source>
        <dbReference type="ARBA" id="ARBA00004752"/>
    </source>
</evidence>
<keyword evidence="8 16" id="KW-0378">Hydrolase</keyword>
<accession>A0ABV4AFH9</accession>
<protein>
    <recommendedName>
        <fullName evidence="4">serine-type D-Ala-D-Ala carboxypeptidase</fullName>
        <ecNumber evidence="4">3.4.16.4</ecNumber>
    </recommendedName>
</protein>
<feature type="signal peptide" evidence="14">
    <location>
        <begin position="1"/>
        <end position="24"/>
    </location>
</feature>
<keyword evidence="17" id="KW-1185">Reference proteome</keyword>
<comment type="pathway">
    <text evidence="2">Cell wall biogenesis; peptidoglycan biosynthesis.</text>
</comment>
<feature type="chain" id="PRO_5046397127" description="serine-type D-Ala-D-Ala carboxypeptidase" evidence="14">
    <location>
        <begin position="25"/>
        <end position="383"/>
    </location>
</feature>
<name>A0ABV4AFH9_9GAMM</name>
<dbReference type="PANTHER" id="PTHR21581:SF6">
    <property type="entry name" value="TRAFFICKING PROTEIN PARTICLE COMPLEX SUBUNIT 12"/>
    <property type="match status" value="1"/>
</dbReference>
<reference evidence="16 17" key="1">
    <citation type="submission" date="2024-07" db="EMBL/GenBank/DDBJ databases">
        <authorList>
            <person name="Ren Q."/>
        </authorList>
    </citation>
    <scope>NUCLEOTIDE SEQUENCE [LARGE SCALE GENOMIC DNA]</scope>
    <source>
        <strain evidence="16 17">REN37</strain>
    </source>
</reference>
<evidence type="ECO:0000256" key="6">
    <source>
        <dbReference type="ARBA" id="ARBA00022670"/>
    </source>
</evidence>
<dbReference type="InterPro" id="IPR037167">
    <property type="entry name" value="Peptidase_S11_C_sf"/>
</dbReference>
<evidence type="ECO:0000256" key="13">
    <source>
        <dbReference type="RuleBase" id="RU004016"/>
    </source>
</evidence>
<evidence type="ECO:0000256" key="3">
    <source>
        <dbReference type="ARBA" id="ARBA00007164"/>
    </source>
</evidence>
<keyword evidence="7 14" id="KW-0732">Signal</keyword>
<evidence type="ECO:0000313" key="16">
    <source>
        <dbReference type="EMBL" id="MEY1661282.1"/>
    </source>
</evidence>